<dbReference type="EMBL" id="JAZHOJ010000002">
    <property type="protein sequence ID" value="MFK7002599.1"/>
    <property type="molecule type" value="Genomic_DNA"/>
</dbReference>
<dbReference type="Pfam" id="PF13715">
    <property type="entry name" value="CarbopepD_reg_2"/>
    <property type="match status" value="1"/>
</dbReference>
<gene>
    <name evidence="4" type="ORF">V3467_01860</name>
</gene>
<feature type="domain" description="Outer membrane protein beta-barrel" evidence="3">
    <location>
        <begin position="450"/>
        <end position="756"/>
    </location>
</feature>
<dbReference type="RefSeq" id="WP_088466302.1">
    <property type="nucleotide sequence ID" value="NZ_JAZHOJ010000002.1"/>
</dbReference>
<evidence type="ECO:0000256" key="2">
    <source>
        <dbReference type="SAM" id="SignalP"/>
    </source>
</evidence>
<keyword evidence="5" id="KW-1185">Reference proteome</keyword>
<dbReference type="Gene3D" id="2.60.40.1120">
    <property type="entry name" value="Carboxypeptidase-like, regulatory domain"/>
    <property type="match status" value="1"/>
</dbReference>
<sequence length="919" mass="104635">MPNLYFRVLLIFIPFFTFAQDVNITGKIVDSESKLALEAATVYVTKVKDSSIIDYTITNAKGAFEFKFKPIKEAFYLRVSHQGYEDYKKKFQQLNSNLKLESIEITKASKVLDEIVVKSEAPPIRIKKDTLEFNASSFKVCPDANVETLLKQLPGVEVGTDGKITVNGKEINKILVNGKPFFDKDGKIAIQNLPSELIKKVQITDSKTKKEELSKQKAKSNEASINLIIDKDKEKGLFGKFMGGLGTKERYESSALVNYFKNKRKISVLASSNNINAAGFSMDEIFDNMGGGRSSIYYNDSGVLGIGNIHFDNNKGITQSNLVGINYTDEPLKDFSVNANYFFTSSNSNNTNKTRLENFLATGKFITESESVSNESRFVNKLGTEFEYKIDSTFVISINPNFLLAKNDLSNKNSEVSRNETGTTLNESNGSKTSMNESNNFTNSLTINKSFRRKGRNLSLNFDNDITNELGNEVNNSFTKFYLSLLEDPRNQIFKTKNNKQNYHFTLEYLEPIKDSLQLSIGYNFERNNKKNDTQSFDFNALTQSYTNFNDQLSSVFSSNLSENSVFGGLVINKKKVSLSFSLGTTVANFTANSFYLSNYNEVKRTLAYPYAIIYFDYNFSKTKFIYLNYNFRNEFPEANQILPVIDLSNPLNTFVGNENVSVNKSHNIYGQFRNFNSSKKAGYNFYFGSNLYENQIVISTDFDADRKRITTYKNTSGTFNTWVGLSGNKTFKKDAHTLKFTLGANINYDLSKGFNNGLEFEARTVKMTPRVNLNYDFGELFSMNSSYSVPISKTNYTNYFINSANIVTHKLSLQTTNYWPKNWMFGNDFSYNYNSNIADGFKKDFYLWNTSLSYSFFDKKMIAKVKVYDVLNQNQNATRVVTSAAIRDEENIVLRRYAMFSLTYKIEKFASKEKTNSK</sequence>
<dbReference type="InterPro" id="IPR008969">
    <property type="entry name" value="CarboxyPept-like_regulatory"/>
</dbReference>
<feature type="signal peptide" evidence="2">
    <location>
        <begin position="1"/>
        <end position="19"/>
    </location>
</feature>
<evidence type="ECO:0000256" key="1">
    <source>
        <dbReference type="SAM" id="MobiDB-lite"/>
    </source>
</evidence>
<evidence type="ECO:0000313" key="4">
    <source>
        <dbReference type="EMBL" id="MFK7002599.1"/>
    </source>
</evidence>
<evidence type="ECO:0000259" key="3">
    <source>
        <dbReference type="Pfam" id="PF14905"/>
    </source>
</evidence>
<proteinExistence type="predicted"/>
<comment type="caution">
    <text evidence="4">The sequence shown here is derived from an EMBL/GenBank/DDBJ whole genome shotgun (WGS) entry which is preliminary data.</text>
</comment>
<feature type="domain" description="Outer membrane protein beta-barrel" evidence="3">
    <location>
        <begin position="771"/>
        <end position="905"/>
    </location>
</feature>
<name>A0ABW8PG15_9FLAO</name>
<reference evidence="4 5" key="1">
    <citation type="submission" date="2024-02" db="EMBL/GenBank/DDBJ databases">
        <title>Comparative Genomic Analysis of Flavobacterium Species Causing Columnaris Disease of Freshwater Fish in Thailand: Insights into Virulence and Resistance Mechanisms.</title>
        <authorList>
            <person name="Nguyen D."/>
            <person name="Chokmangmeepisarn P."/>
            <person name="Khianchaikhan K."/>
            <person name="Morishita M."/>
            <person name="Bunnoy A."/>
            <person name="Rodkhum C."/>
        </authorList>
    </citation>
    <scope>NUCLEOTIDE SEQUENCE [LARGE SCALE GENOMIC DNA]</scope>
    <source>
        <strain evidence="4 5">PCBSB2203</strain>
    </source>
</reference>
<dbReference type="Pfam" id="PF14905">
    <property type="entry name" value="OMP_b-brl_3"/>
    <property type="match status" value="2"/>
</dbReference>
<keyword evidence="2" id="KW-0732">Signal</keyword>
<organism evidence="4 5">
    <name type="scientific">Flavobacterium covae</name>
    <dbReference type="NCBI Taxonomy" id="2906076"/>
    <lineage>
        <taxon>Bacteria</taxon>
        <taxon>Pseudomonadati</taxon>
        <taxon>Bacteroidota</taxon>
        <taxon>Flavobacteriia</taxon>
        <taxon>Flavobacteriales</taxon>
        <taxon>Flavobacteriaceae</taxon>
        <taxon>Flavobacterium</taxon>
    </lineage>
</organism>
<dbReference type="SUPFAM" id="SSF56935">
    <property type="entry name" value="Porins"/>
    <property type="match status" value="1"/>
</dbReference>
<dbReference type="InterPro" id="IPR041700">
    <property type="entry name" value="OMP_b-brl_3"/>
</dbReference>
<protein>
    <submittedName>
        <fullName evidence="4">Outer membrane beta-barrel protein</fullName>
    </submittedName>
</protein>
<dbReference type="SUPFAM" id="SSF49464">
    <property type="entry name" value="Carboxypeptidase regulatory domain-like"/>
    <property type="match status" value="1"/>
</dbReference>
<feature type="chain" id="PRO_5046953331" evidence="2">
    <location>
        <begin position="20"/>
        <end position="919"/>
    </location>
</feature>
<evidence type="ECO:0000313" key="5">
    <source>
        <dbReference type="Proteomes" id="UP001621713"/>
    </source>
</evidence>
<feature type="region of interest" description="Disordered" evidence="1">
    <location>
        <begin position="413"/>
        <end position="439"/>
    </location>
</feature>
<dbReference type="Proteomes" id="UP001621713">
    <property type="component" value="Unassembled WGS sequence"/>
</dbReference>
<accession>A0ABW8PG15</accession>